<feature type="transmembrane region" description="Helical" evidence="2">
    <location>
        <begin position="210"/>
        <end position="227"/>
    </location>
</feature>
<dbReference type="OrthoDB" id="10549387at2759"/>
<dbReference type="EMBL" id="HG719645">
    <property type="protein sequence ID" value="CDJ58429.1"/>
    <property type="molecule type" value="Genomic_DNA"/>
</dbReference>
<evidence type="ECO:0000313" key="4">
    <source>
        <dbReference type="Proteomes" id="UP000030763"/>
    </source>
</evidence>
<dbReference type="AlphaFoldDB" id="U6M7H8"/>
<dbReference type="RefSeq" id="XP_013335075.1">
    <property type="nucleotide sequence ID" value="XM_013479621.1"/>
</dbReference>
<dbReference type="OMA" id="KALSYRW"/>
<gene>
    <name evidence="3" type="ORF">EMWEY_00050580</name>
</gene>
<feature type="transmembrane region" description="Helical" evidence="2">
    <location>
        <begin position="239"/>
        <end position="257"/>
    </location>
</feature>
<feature type="transmembrane region" description="Helical" evidence="2">
    <location>
        <begin position="174"/>
        <end position="194"/>
    </location>
</feature>
<feature type="compositionally biased region" description="Basic and acidic residues" evidence="1">
    <location>
        <begin position="1"/>
        <end position="25"/>
    </location>
</feature>
<feature type="region of interest" description="Disordered" evidence="1">
    <location>
        <begin position="1"/>
        <end position="82"/>
    </location>
</feature>
<evidence type="ECO:0000313" key="3">
    <source>
        <dbReference type="EMBL" id="CDJ58429.1"/>
    </source>
</evidence>
<keyword evidence="2" id="KW-1133">Transmembrane helix</keyword>
<dbReference type="GeneID" id="25339044"/>
<dbReference type="Proteomes" id="UP000030763">
    <property type="component" value="Unassembled WGS sequence"/>
</dbReference>
<keyword evidence="2" id="KW-0472">Membrane</keyword>
<sequence>MEGDGERREQHEVASEQTKYTDSEQKAPSTSTTADGPENEPSRGSETDSNYSQLSYAMPEGRTEQEVPRLSDGSAETVWGEEEPGAPGFSFCSFSPPPKRKRPSHAVVLEAYRDPGLAENMNVGTNTTHLVLGIPYQADEKHAEGPCREVPLGRELPDQFPASSPRRPHRKYKLLHNAAMALTFVAIVSLWGIVDMGVELASGVDSGHQFQLYAVLLIIGVLAALALRKLKALSYRWTSYPTLLASLLTAAAAWGLVVREQN</sequence>
<evidence type="ECO:0000256" key="2">
    <source>
        <dbReference type="SAM" id="Phobius"/>
    </source>
</evidence>
<evidence type="ECO:0008006" key="5">
    <source>
        <dbReference type="Google" id="ProtNLM"/>
    </source>
</evidence>
<keyword evidence="2" id="KW-0812">Transmembrane</keyword>
<accession>U6M7H8</accession>
<organism evidence="3 4">
    <name type="scientific">Eimeria maxima</name>
    <name type="common">Coccidian parasite</name>
    <dbReference type="NCBI Taxonomy" id="5804"/>
    <lineage>
        <taxon>Eukaryota</taxon>
        <taxon>Sar</taxon>
        <taxon>Alveolata</taxon>
        <taxon>Apicomplexa</taxon>
        <taxon>Conoidasida</taxon>
        <taxon>Coccidia</taxon>
        <taxon>Eucoccidiorida</taxon>
        <taxon>Eimeriorina</taxon>
        <taxon>Eimeriidae</taxon>
        <taxon>Eimeria</taxon>
    </lineage>
</organism>
<keyword evidence="4" id="KW-1185">Reference proteome</keyword>
<proteinExistence type="predicted"/>
<evidence type="ECO:0000256" key="1">
    <source>
        <dbReference type="SAM" id="MobiDB-lite"/>
    </source>
</evidence>
<dbReference type="VEuPathDB" id="ToxoDB:EMWEY_00050580"/>
<reference evidence="3" key="2">
    <citation type="submission" date="2013-10" db="EMBL/GenBank/DDBJ databases">
        <authorList>
            <person name="Aslett M."/>
        </authorList>
    </citation>
    <scope>NUCLEOTIDE SEQUENCE [LARGE SCALE GENOMIC DNA]</scope>
    <source>
        <strain evidence="3">Weybridge</strain>
    </source>
</reference>
<name>U6M7H8_EIMMA</name>
<reference evidence="3" key="1">
    <citation type="submission" date="2013-10" db="EMBL/GenBank/DDBJ databases">
        <title>Genomic analysis of the causative agents of coccidiosis in chickens.</title>
        <authorList>
            <person name="Reid A.J."/>
            <person name="Blake D."/>
            <person name="Billington K."/>
            <person name="Browne H."/>
            <person name="Dunn M."/>
            <person name="Hung S."/>
            <person name="Kawahara F."/>
            <person name="Miranda-Saavedra D."/>
            <person name="Mourier T."/>
            <person name="Nagra H."/>
            <person name="Otto T.D."/>
            <person name="Rawlings N."/>
            <person name="Sanchez A."/>
            <person name="Sanders M."/>
            <person name="Subramaniam C."/>
            <person name="Tay Y."/>
            <person name="Dear P."/>
            <person name="Doerig C."/>
            <person name="Gruber A."/>
            <person name="Parkinson J."/>
            <person name="Shirley M."/>
            <person name="Wan K.L."/>
            <person name="Berriman M."/>
            <person name="Tomley F."/>
            <person name="Pain A."/>
        </authorList>
    </citation>
    <scope>NUCLEOTIDE SEQUENCE [LARGE SCALE GENOMIC DNA]</scope>
    <source>
        <strain evidence="3">Weybridge</strain>
    </source>
</reference>
<protein>
    <recommendedName>
        <fullName evidence="5">Transmembrane protein</fullName>
    </recommendedName>
</protein>